<reference evidence="3 4" key="2">
    <citation type="journal article" date="2016" name="Genome Announc.">
        <title>Complete Genome Sequence of Sphingopyxis macrogoltabida Strain 203N (NBRC 111659), a Polyethylene Glycol Degrader.</title>
        <authorList>
            <person name="Ohtsubo Y."/>
            <person name="Nonoyama S."/>
            <person name="Nagata Y."/>
            <person name="Numata M."/>
            <person name="Tsuchikane K."/>
            <person name="Hosoyama A."/>
            <person name="Yamazoe A."/>
            <person name="Tsuda M."/>
            <person name="Fujita N."/>
            <person name="Kawai F."/>
        </authorList>
    </citation>
    <scope>NUCLEOTIDE SEQUENCE [LARGE SCALE GENOMIC DNA]</scope>
    <source>
        <strain evidence="3 4">203N</strain>
    </source>
</reference>
<evidence type="ECO:0000313" key="3">
    <source>
        <dbReference type="EMBL" id="AMU92125.1"/>
    </source>
</evidence>
<dbReference type="InterPro" id="IPR052558">
    <property type="entry name" value="Siderophore_Hydrolase_D"/>
</dbReference>
<dbReference type="Proteomes" id="UP000076088">
    <property type="component" value="Chromosome"/>
</dbReference>
<dbReference type="EMBL" id="CP013344">
    <property type="protein sequence ID" value="AMU92125.1"/>
    <property type="molecule type" value="Genomic_DNA"/>
</dbReference>
<dbReference type="InterPro" id="IPR029058">
    <property type="entry name" value="AB_hydrolase_fold"/>
</dbReference>
<evidence type="ECO:0000256" key="1">
    <source>
        <dbReference type="ARBA" id="ARBA00005622"/>
    </source>
</evidence>
<dbReference type="PANTHER" id="PTHR40841">
    <property type="entry name" value="SIDEROPHORE TRIACETYLFUSARININE C ESTERASE"/>
    <property type="match status" value="1"/>
</dbReference>
<evidence type="ECO:0000313" key="4">
    <source>
        <dbReference type="Proteomes" id="UP000076088"/>
    </source>
</evidence>
<dbReference type="KEGG" id="smaz:LH19_23660"/>
<dbReference type="GO" id="GO:0016788">
    <property type="term" value="F:hydrolase activity, acting on ester bonds"/>
    <property type="evidence" value="ECO:0007669"/>
    <property type="project" value="TreeGrafter"/>
</dbReference>
<accession>A0AAC9AYB6</accession>
<dbReference type="Gene3D" id="3.40.50.1820">
    <property type="entry name" value="alpha/beta hydrolase"/>
    <property type="match status" value="1"/>
</dbReference>
<keyword evidence="4" id="KW-1185">Reference proteome</keyword>
<dbReference type="Pfam" id="PF00756">
    <property type="entry name" value="Esterase"/>
    <property type="match status" value="1"/>
</dbReference>
<dbReference type="SUPFAM" id="SSF53474">
    <property type="entry name" value="alpha/beta-Hydrolases"/>
    <property type="match status" value="1"/>
</dbReference>
<evidence type="ECO:0008006" key="5">
    <source>
        <dbReference type="Google" id="ProtNLM"/>
    </source>
</evidence>
<name>A0AAC9AYB6_SPHMC</name>
<dbReference type="PANTHER" id="PTHR40841:SF2">
    <property type="entry name" value="SIDEROPHORE-DEGRADING ESTERASE (EUROFUNG)"/>
    <property type="match status" value="1"/>
</dbReference>
<dbReference type="InterPro" id="IPR000801">
    <property type="entry name" value="Esterase-like"/>
</dbReference>
<reference evidence="4" key="1">
    <citation type="submission" date="2015-11" db="EMBL/GenBank/DDBJ databases">
        <title>Complete genome sequence of a polyethylene-glycol degrader Sphingopyxis macrogoltabida 203N (NBRC 111659).</title>
        <authorList>
            <person name="Yoshiyuki O."/>
            <person name="Shouta N."/>
            <person name="Nagata Y."/>
            <person name="Numata M."/>
            <person name="Tsuchikane K."/>
            <person name="Hosoyama A."/>
            <person name="Yamazoe A."/>
            <person name="Tsuda M."/>
            <person name="Fujita N."/>
            <person name="Kawai F."/>
        </authorList>
    </citation>
    <scope>NUCLEOTIDE SEQUENCE [LARGE SCALE GENOMIC DNA]</scope>
    <source>
        <strain evidence="4">203N</strain>
    </source>
</reference>
<dbReference type="RefSeq" id="WP_054732035.1">
    <property type="nucleotide sequence ID" value="NZ_CP009429.1"/>
</dbReference>
<protein>
    <recommendedName>
        <fullName evidence="5">Alpha/beta hydrolase</fullName>
    </recommendedName>
</protein>
<keyword evidence="2" id="KW-0378">Hydrolase</keyword>
<dbReference type="AlphaFoldDB" id="A0AAC9AYB6"/>
<gene>
    <name evidence="3" type="ORF">ATM17_24220</name>
</gene>
<sequence length="318" mass="34161">MVISAIDPCPFVPQRHDQFTVEAAGLGDYAIDVSMPANVPDDARLPVILAVDGNLLFDIVQTVVHGRFASVASPLPPSIVVGVGYPEQEGFASFYARRNFDFHGPWDMTDDLGLRLHEIFGHLKSVEGRGDLRMRAGGYERFLAFLRDDLLPGLAAHYPVDLAARHTLIGDSAGGHFALRALFDAGSPFSRYVAISPSLRTAPGSIERAEAEFASVHGDLAADIFICAGKEEVGTSRDNALCGFGSAVTWCAEQLALRQWPGTRFDCEIMNNEDHVSIAARAISAGLRSVHRVRPGIYRQVTADVAAGSAATPDCDPG</sequence>
<evidence type="ECO:0000256" key="2">
    <source>
        <dbReference type="ARBA" id="ARBA00022801"/>
    </source>
</evidence>
<comment type="similarity">
    <text evidence="1">Belongs to the esterase D family.</text>
</comment>
<organism evidence="3 4">
    <name type="scientific">Sphingopyxis macrogoltabida</name>
    <name type="common">Sphingomonas macrogoltabidus</name>
    <dbReference type="NCBI Taxonomy" id="33050"/>
    <lineage>
        <taxon>Bacteria</taxon>
        <taxon>Pseudomonadati</taxon>
        <taxon>Pseudomonadota</taxon>
        <taxon>Alphaproteobacteria</taxon>
        <taxon>Sphingomonadales</taxon>
        <taxon>Sphingomonadaceae</taxon>
        <taxon>Sphingopyxis</taxon>
    </lineage>
</organism>
<proteinExistence type="inferred from homology"/>